<feature type="compositionally biased region" description="Basic and acidic residues" evidence="1">
    <location>
        <begin position="38"/>
        <end position="50"/>
    </location>
</feature>
<gene>
    <name evidence="3" type="ORF">CR513_01352</name>
</gene>
<feature type="region of interest" description="Disordered" evidence="1">
    <location>
        <begin position="38"/>
        <end position="64"/>
    </location>
</feature>
<dbReference type="Proteomes" id="UP000257109">
    <property type="component" value="Unassembled WGS sequence"/>
</dbReference>
<reference evidence="3" key="1">
    <citation type="submission" date="2018-05" db="EMBL/GenBank/DDBJ databases">
        <title>Draft genome of Mucuna pruriens seed.</title>
        <authorList>
            <person name="Nnadi N.E."/>
            <person name="Vos R."/>
            <person name="Hasami M.H."/>
            <person name="Devisetty U.K."/>
            <person name="Aguiy J.C."/>
        </authorList>
    </citation>
    <scope>NUCLEOTIDE SEQUENCE [LARGE SCALE GENOMIC DNA]</scope>
    <source>
        <strain evidence="3">JCA_2017</strain>
    </source>
</reference>
<accession>A0A371IF90</accession>
<keyword evidence="4" id="KW-1185">Reference proteome</keyword>
<protein>
    <recommendedName>
        <fullName evidence="2">Retrovirus-related Pol polyprotein from transposon TNT 1-94-like beta-barrel domain-containing protein</fullName>
    </recommendedName>
</protein>
<feature type="domain" description="Retrovirus-related Pol polyprotein from transposon TNT 1-94-like beta-barrel" evidence="2">
    <location>
        <begin position="74"/>
        <end position="126"/>
    </location>
</feature>
<dbReference type="InterPro" id="IPR054722">
    <property type="entry name" value="PolX-like_BBD"/>
</dbReference>
<organism evidence="3 4">
    <name type="scientific">Mucuna pruriens</name>
    <name type="common">Velvet bean</name>
    <name type="synonym">Dolichos pruriens</name>
    <dbReference type="NCBI Taxonomy" id="157652"/>
    <lineage>
        <taxon>Eukaryota</taxon>
        <taxon>Viridiplantae</taxon>
        <taxon>Streptophyta</taxon>
        <taxon>Embryophyta</taxon>
        <taxon>Tracheophyta</taxon>
        <taxon>Spermatophyta</taxon>
        <taxon>Magnoliopsida</taxon>
        <taxon>eudicotyledons</taxon>
        <taxon>Gunneridae</taxon>
        <taxon>Pentapetalae</taxon>
        <taxon>rosids</taxon>
        <taxon>fabids</taxon>
        <taxon>Fabales</taxon>
        <taxon>Fabaceae</taxon>
        <taxon>Papilionoideae</taxon>
        <taxon>50 kb inversion clade</taxon>
        <taxon>NPAAA clade</taxon>
        <taxon>indigoferoid/millettioid clade</taxon>
        <taxon>Phaseoleae</taxon>
        <taxon>Mucuna</taxon>
    </lineage>
</organism>
<evidence type="ECO:0000259" key="2">
    <source>
        <dbReference type="Pfam" id="PF22936"/>
    </source>
</evidence>
<sequence length="187" mass="21902">MTKVIGFLEAYEQRMNRHNEDFVKNVFQSKLKVWFQNKEHRENSRNKENSRSFSKNNQDKYPPCDISKKTSGNWYLDSGCSNRMAKDKSMFKDINNFVKVKVQLGNGTMGKSKGKGIVIVETKKGQPQGFNKGNEGKLLRLRKVLYGLKQPPRAWYNKIDHYFTDQGFRKSKSEQRYTSRLKMILST</sequence>
<evidence type="ECO:0000256" key="1">
    <source>
        <dbReference type="SAM" id="MobiDB-lite"/>
    </source>
</evidence>
<feature type="non-terminal residue" evidence="3">
    <location>
        <position position="1"/>
    </location>
</feature>
<name>A0A371IF90_MUCPR</name>
<evidence type="ECO:0000313" key="4">
    <source>
        <dbReference type="Proteomes" id="UP000257109"/>
    </source>
</evidence>
<comment type="caution">
    <text evidence="3">The sequence shown here is derived from an EMBL/GenBank/DDBJ whole genome shotgun (WGS) entry which is preliminary data.</text>
</comment>
<dbReference type="EMBL" id="QJKJ01000224">
    <property type="protein sequence ID" value="RDY13688.1"/>
    <property type="molecule type" value="Genomic_DNA"/>
</dbReference>
<proteinExistence type="predicted"/>
<evidence type="ECO:0000313" key="3">
    <source>
        <dbReference type="EMBL" id="RDY13688.1"/>
    </source>
</evidence>
<dbReference type="OrthoDB" id="2015125at2759"/>
<dbReference type="AlphaFoldDB" id="A0A371IF90"/>
<dbReference type="Pfam" id="PF22936">
    <property type="entry name" value="Pol_BBD"/>
    <property type="match status" value="1"/>
</dbReference>